<reference evidence="1 2" key="1">
    <citation type="journal article" date="2019" name="Genome Biol. Evol.">
        <title>Insights into the evolution of the New World diploid cottons (Gossypium, subgenus Houzingenia) based on genome sequencing.</title>
        <authorList>
            <person name="Grover C.E."/>
            <person name="Arick M.A. 2nd"/>
            <person name="Thrash A."/>
            <person name="Conover J.L."/>
            <person name="Sanders W.S."/>
            <person name="Peterson D.G."/>
            <person name="Frelichowski J.E."/>
            <person name="Scheffler J.A."/>
            <person name="Scheffler B.E."/>
            <person name="Wendel J.F."/>
        </authorList>
    </citation>
    <scope>NUCLEOTIDE SEQUENCE [LARGE SCALE GENOMIC DNA]</scope>
    <source>
        <strain evidence="1">185</strain>
        <tissue evidence="1">Leaf</tissue>
    </source>
</reference>
<name>A0A7J8WJQ5_GOSAI</name>
<comment type="caution">
    <text evidence="1">The sequence shown here is derived from an EMBL/GenBank/DDBJ whole genome shotgun (WGS) entry which is preliminary data.</text>
</comment>
<proteinExistence type="predicted"/>
<dbReference type="Proteomes" id="UP000593577">
    <property type="component" value="Unassembled WGS sequence"/>
</dbReference>
<dbReference type="AlphaFoldDB" id="A0A7J8WJQ5"/>
<evidence type="ECO:0000313" key="2">
    <source>
        <dbReference type="Proteomes" id="UP000593577"/>
    </source>
</evidence>
<evidence type="ECO:0000313" key="1">
    <source>
        <dbReference type="EMBL" id="MBA0675278.1"/>
    </source>
</evidence>
<gene>
    <name evidence="1" type="ORF">Goari_016831</name>
</gene>
<feature type="non-terminal residue" evidence="1">
    <location>
        <position position="83"/>
    </location>
</feature>
<accession>A0A7J8WJQ5</accession>
<dbReference type="EMBL" id="JABFAA010000001">
    <property type="protein sequence ID" value="MBA0675278.1"/>
    <property type="molecule type" value="Genomic_DNA"/>
</dbReference>
<keyword evidence="2" id="KW-1185">Reference proteome</keyword>
<protein>
    <submittedName>
        <fullName evidence="1">Uncharacterized protein</fullName>
    </submittedName>
</protein>
<organism evidence="1 2">
    <name type="scientific">Gossypium aridum</name>
    <name type="common">American cotton</name>
    <name type="synonym">Erioxylum aridum</name>
    <dbReference type="NCBI Taxonomy" id="34290"/>
    <lineage>
        <taxon>Eukaryota</taxon>
        <taxon>Viridiplantae</taxon>
        <taxon>Streptophyta</taxon>
        <taxon>Embryophyta</taxon>
        <taxon>Tracheophyta</taxon>
        <taxon>Spermatophyta</taxon>
        <taxon>Magnoliopsida</taxon>
        <taxon>eudicotyledons</taxon>
        <taxon>Gunneridae</taxon>
        <taxon>Pentapetalae</taxon>
        <taxon>rosids</taxon>
        <taxon>malvids</taxon>
        <taxon>Malvales</taxon>
        <taxon>Malvaceae</taxon>
        <taxon>Malvoideae</taxon>
        <taxon>Gossypium</taxon>
    </lineage>
</organism>
<sequence length="83" mass="9720">MSCKSIYTQYPNKCLFIIDSDGRVKVLPNFDTLNSKMKDDIDELKLLMGFINFQLRSSIQNYNHSRLLAKFIAFLSYLDSKFL</sequence>